<dbReference type="GO" id="GO:0005813">
    <property type="term" value="C:centrosome"/>
    <property type="evidence" value="ECO:0007669"/>
    <property type="project" value="TreeGrafter"/>
</dbReference>
<sequence length="750" mass="84757">MSSRGKNDLCRICGGDLQGNQRRWLFGHNKKTNQPQTPRDSPRGRRSLSQSSQSSSWGSTLSLGSSKSLSKSQMSLNTQSKGMDLLSVLTHILGQSVSRGSGQGEFVCGKCVSILERVFKFDTVISRVRMLSSERLQKLTQERDKIRQWVRQSYCRRHPKDVNSRGSTSEEDSEAEKEGYREMLKENMALSEYECWSEKWDACPHFIRTGKRCRKGKGCEGCDSLRVPDSAYESVCGVPRHLPFQPFSPLPLSRDKSQSMPLHWQRVPSISSGPSSLAGSTLSLQASSRTESIQSLDSLDGTDPFDSPGFHFMLNELRSIEGKPISSPSGSRIPILGKKDGRNSEKVGGVVSPRVNRVLSFGEVENGGGDMDEEDGDVLTELRDEFMPLHRESSSGRVQHAVKHLRGQLDLALSRIKTLEAELKHGKSKPVEVNGSEDWASLVQEEGGSSLLQSLGHSLRSRERLIQECMGLIRRLCVEEGAGTELANKLTEKLTENLKEALSDNKAALETLRSEMTKKEEGLEREIEALRKAGRDREKDLNTLNTVLHCNQDIINDLRVTLGEKENLLKEVEKERKVWKQKDQALCTVLQEKEALIQRLKEELEKKGAQGLTEGGAQLAAWLEEREGNSATLCNEVTKLTAALQEYQDMVQTQQENHSQTMSYLTAQLRDSQQELREKEKEKKEADRAWQNVREDRERAERKLRDSLEKRDRLIEQILLDAEERDHLFRELQQNLQNKREPLTAVKHTL</sequence>
<accession>A0AAV1FPI9</accession>
<feature type="coiled-coil region" evidence="1">
    <location>
        <begin position="491"/>
        <end position="610"/>
    </location>
</feature>
<dbReference type="GO" id="GO:0007098">
    <property type="term" value="P:centrosome cycle"/>
    <property type="evidence" value="ECO:0007669"/>
    <property type="project" value="TreeGrafter"/>
</dbReference>
<feature type="region of interest" description="Disordered" evidence="2">
    <location>
        <begin position="672"/>
        <end position="702"/>
    </location>
</feature>
<dbReference type="EMBL" id="OY660871">
    <property type="protein sequence ID" value="CAJ1062835.1"/>
    <property type="molecule type" value="Genomic_DNA"/>
</dbReference>
<dbReference type="GO" id="GO:0090063">
    <property type="term" value="P:positive regulation of microtubule nucleation"/>
    <property type="evidence" value="ECO:0007669"/>
    <property type="project" value="TreeGrafter"/>
</dbReference>
<protein>
    <submittedName>
        <fullName evidence="4">Uncharacterized protein si:ch73-95l15.5</fullName>
    </submittedName>
</protein>
<dbReference type="GO" id="GO:0060090">
    <property type="term" value="F:molecular adaptor activity"/>
    <property type="evidence" value="ECO:0007669"/>
    <property type="project" value="TreeGrafter"/>
</dbReference>
<feature type="compositionally biased region" description="Low complexity" evidence="2">
    <location>
        <begin position="47"/>
        <end position="75"/>
    </location>
</feature>
<feature type="compositionally biased region" description="Low complexity" evidence="2">
    <location>
        <begin position="324"/>
        <end position="335"/>
    </location>
</feature>
<evidence type="ECO:0000313" key="5">
    <source>
        <dbReference type="Proteomes" id="UP001178508"/>
    </source>
</evidence>
<dbReference type="PANTHER" id="PTHR46501:SF6">
    <property type="entry name" value="SI:CH73-95L15.5"/>
    <property type="match status" value="1"/>
</dbReference>
<organism evidence="4 5">
    <name type="scientific">Xyrichtys novacula</name>
    <name type="common">Pearly razorfish</name>
    <name type="synonym">Hemipteronotus novacula</name>
    <dbReference type="NCBI Taxonomy" id="13765"/>
    <lineage>
        <taxon>Eukaryota</taxon>
        <taxon>Metazoa</taxon>
        <taxon>Chordata</taxon>
        <taxon>Craniata</taxon>
        <taxon>Vertebrata</taxon>
        <taxon>Euteleostomi</taxon>
        <taxon>Actinopterygii</taxon>
        <taxon>Neopterygii</taxon>
        <taxon>Teleostei</taxon>
        <taxon>Neoteleostei</taxon>
        <taxon>Acanthomorphata</taxon>
        <taxon>Eupercaria</taxon>
        <taxon>Labriformes</taxon>
        <taxon>Labridae</taxon>
        <taxon>Xyrichtys</taxon>
    </lineage>
</organism>
<dbReference type="Proteomes" id="UP001178508">
    <property type="component" value="Chromosome 8"/>
</dbReference>
<dbReference type="Pfam" id="PF18615">
    <property type="entry name" value="SMYLE_N"/>
    <property type="match status" value="1"/>
</dbReference>
<name>A0AAV1FPI9_XYRNO</name>
<dbReference type="GO" id="GO:1903358">
    <property type="term" value="P:regulation of Golgi organization"/>
    <property type="evidence" value="ECO:0007669"/>
    <property type="project" value="TreeGrafter"/>
</dbReference>
<dbReference type="AlphaFoldDB" id="A0AAV1FPI9"/>
<proteinExistence type="predicted"/>
<feature type="region of interest" description="Disordered" evidence="2">
    <location>
        <begin position="25"/>
        <end position="75"/>
    </location>
</feature>
<evidence type="ECO:0000256" key="1">
    <source>
        <dbReference type="SAM" id="Coils"/>
    </source>
</evidence>
<dbReference type="InterPro" id="IPR040947">
    <property type="entry name" value="SMYLE_N"/>
</dbReference>
<reference evidence="4" key="1">
    <citation type="submission" date="2023-08" db="EMBL/GenBank/DDBJ databases">
        <authorList>
            <person name="Alioto T."/>
            <person name="Alioto T."/>
            <person name="Gomez Garrido J."/>
        </authorList>
    </citation>
    <scope>NUCLEOTIDE SEQUENCE</scope>
</reference>
<evidence type="ECO:0000313" key="4">
    <source>
        <dbReference type="EMBL" id="CAJ1062835.1"/>
    </source>
</evidence>
<evidence type="ECO:0000256" key="2">
    <source>
        <dbReference type="SAM" id="MobiDB-lite"/>
    </source>
</evidence>
<keyword evidence="5" id="KW-1185">Reference proteome</keyword>
<feature type="region of interest" description="Disordered" evidence="2">
    <location>
        <begin position="321"/>
        <end position="348"/>
    </location>
</feature>
<dbReference type="GO" id="GO:0005794">
    <property type="term" value="C:Golgi apparatus"/>
    <property type="evidence" value="ECO:0007669"/>
    <property type="project" value="TreeGrafter"/>
</dbReference>
<gene>
    <name evidence="4" type="ORF">XNOV1_A032631</name>
</gene>
<feature type="domain" description="Short myomegalin-like EB1 binding protein N-terminal" evidence="3">
    <location>
        <begin position="175"/>
        <end position="302"/>
    </location>
</feature>
<evidence type="ECO:0000259" key="3">
    <source>
        <dbReference type="Pfam" id="PF18615"/>
    </source>
</evidence>
<feature type="region of interest" description="Disordered" evidence="2">
    <location>
        <begin position="160"/>
        <end position="179"/>
    </location>
</feature>
<keyword evidence="1" id="KW-0175">Coiled coil</keyword>
<dbReference type="PANTHER" id="PTHR46501">
    <property type="entry name" value="MYOMEGALIN"/>
    <property type="match status" value="1"/>
</dbReference>
<dbReference type="InterPro" id="IPR052593">
    <property type="entry name" value="MT-associated_AKAP9-binding"/>
</dbReference>